<protein>
    <submittedName>
        <fullName evidence="1">Uncharacterized protein</fullName>
    </submittedName>
</protein>
<proteinExistence type="predicted"/>
<evidence type="ECO:0000313" key="1">
    <source>
        <dbReference type="EMBL" id="KAK1869694.1"/>
    </source>
</evidence>
<accession>A0ACC3CIE5</accession>
<reference evidence="1" key="1">
    <citation type="submission" date="2019-11" db="EMBL/GenBank/DDBJ databases">
        <title>Nori genome reveals adaptations in red seaweeds to the harsh intertidal environment.</title>
        <authorList>
            <person name="Wang D."/>
            <person name="Mao Y."/>
        </authorList>
    </citation>
    <scope>NUCLEOTIDE SEQUENCE</scope>
    <source>
        <tissue evidence="1">Gametophyte</tissue>
    </source>
</reference>
<evidence type="ECO:0000313" key="2">
    <source>
        <dbReference type="Proteomes" id="UP000798662"/>
    </source>
</evidence>
<keyword evidence="2" id="KW-1185">Reference proteome</keyword>
<sequence length="505" mass="52578">MGNPAGHRVPGAVVMAFPVALAISVAVVLRVAAHAVLTDPPQRGALFGSEFAPGVAVVPGAPVDWRPHYPAGNKSDSPGAGHRSQAAVVASRCNGRWTPFEPTVPGYVWKAGVCGDPLVGDGIGAHMRGGRFYGNGMVTRTYTTGGILPMAVNVVAAHGGYTIIHVCDVAKCGGEVSARCFLDGHCKALERAPEHEAADCGSGRSGRCAPVDTADPRRWYMPCPSTFQLPTVVGGAQRAVYRLPASLTCEHCVLHWHWVTANSCNPPGVRDYYTGPDAPHWTNSCVRDQGGYKPRIPDCGTEIPEEYLACSDVHIKASDNVGSTGATPAGGTPVADSYGTPAPEAHPYWTPAPQALPYGTPAPQAEEPTVTPPPAAEAAATPAPEYGPLPSPTPAGALRLVVEGRPPTDVATGTAGTVDLAVPAGARLTFQALPSAPVPPGSRVLFFLNGDLVWGEGVAPYFLYGNVGDVIDYWPAAKVVYGHAFTLEVVAGAARFSARVRLTRV</sequence>
<comment type="caution">
    <text evidence="1">The sequence shown here is derived from an EMBL/GenBank/DDBJ whole genome shotgun (WGS) entry which is preliminary data.</text>
</comment>
<dbReference type="EMBL" id="CM020620">
    <property type="protein sequence ID" value="KAK1869694.1"/>
    <property type="molecule type" value="Genomic_DNA"/>
</dbReference>
<organism evidence="1 2">
    <name type="scientific">Pyropia yezoensis</name>
    <name type="common">Susabi-nori</name>
    <name type="synonym">Porphyra yezoensis</name>
    <dbReference type="NCBI Taxonomy" id="2788"/>
    <lineage>
        <taxon>Eukaryota</taxon>
        <taxon>Rhodophyta</taxon>
        <taxon>Bangiophyceae</taxon>
        <taxon>Bangiales</taxon>
        <taxon>Bangiaceae</taxon>
        <taxon>Pyropia</taxon>
    </lineage>
</organism>
<gene>
    <name evidence="1" type="ORF">I4F81_012163</name>
</gene>
<name>A0ACC3CIE5_PYRYE</name>
<dbReference type="Proteomes" id="UP000798662">
    <property type="component" value="Chromosome 3"/>
</dbReference>